<reference evidence="1 2" key="1">
    <citation type="journal article" date="2017" name="Gigascience">
        <title>Draft genome of the honey bee ectoparasitic mite, Tropilaelaps mercedesae, is shaped by the parasitic life history.</title>
        <authorList>
            <person name="Dong X."/>
            <person name="Armstrong S.D."/>
            <person name="Xia D."/>
            <person name="Makepeace B.L."/>
            <person name="Darby A.C."/>
            <person name="Kadowaki T."/>
        </authorList>
    </citation>
    <scope>NUCLEOTIDE SEQUENCE [LARGE SCALE GENOMIC DNA]</scope>
    <source>
        <strain evidence="1">Wuxi-XJTLU</strain>
    </source>
</reference>
<evidence type="ECO:0000313" key="1">
    <source>
        <dbReference type="EMBL" id="OQR78441.1"/>
    </source>
</evidence>
<gene>
    <name evidence="1" type="ORF">BIW11_02733</name>
</gene>
<comment type="caution">
    <text evidence="1">The sequence shown here is derived from an EMBL/GenBank/DDBJ whole genome shotgun (WGS) entry which is preliminary data.</text>
</comment>
<organism evidence="1 2">
    <name type="scientific">Tropilaelaps mercedesae</name>
    <dbReference type="NCBI Taxonomy" id="418985"/>
    <lineage>
        <taxon>Eukaryota</taxon>
        <taxon>Metazoa</taxon>
        <taxon>Ecdysozoa</taxon>
        <taxon>Arthropoda</taxon>
        <taxon>Chelicerata</taxon>
        <taxon>Arachnida</taxon>
        <taxon>Acari</taxon>
        <taxon>Parasitiformes</taxon>
        <taxon>Mesostigmata</taxon>
        <taxon>Gamasina</taxon>
        <taxon>Dermanyssoidea</taxon>
        <taxon>Laelapidae</taxon>
        <taxon>Tropilaelaps</taxon>
    </lineage>
</organism>
<dbReference type="EMBL" id="MNPL01002224">
    <property type="protein sequence ID" value="OQR78441.1"/>
    <property type="molecule type" value="Genomic_DNA"/>
</dbReference>
<dbReference type="AlphaFoldDB" id="A0A1V9XYA3"/>
<dbReference type="Proteomes" id="UP000192247">
    <property type="component" value="Unassembled WGS sequence"/>
</dbReference>
<accession>A0A1V9XYA3</accession>
<protein>
    <submittedName>
        <fullName evidence="1">Uncharacterized protein</fullName>
    </submittedName>
</protein>
<name>A0A1V9XYA3_9ACAR</name>
<evidence type="ECO:0000313" key="2">
    <source>
        <dbReference type="Proteomes" id="UP000192247"/>
    </source>
</evidence>
<sequence>MKNYWSTYWDNDGFLSVLFQANNMTEEIRWIQ</sequence>
<proteinExistence type="predicted"/>
<dbReference type="InParanoid" id="A0A1V9XYA3"/>
<keyword evidence="2" id="KW-1185">Reference proteome</keyword>